<sequence>MPGVCGCVCVAGAVGGGHQTGFCGVLYPSCPPPPLPPSLSLGSVGHLLEEARPAFCATCASQQQMRPKHLGVSVRTTGSRSPPPTAASRAILLSVIKDVKIK</sequence>
<keyword evidence="2" id="KW-1185">Reference proteome</keyword>
<proteinExistence type="predicted"/>
<comment type="caution">
    <text evidence="1">The sequence shown here is derived from an EMBL/GenBank/DDBJ whole genome shotgun (WGS) entry which is preliminary data.</text>
</comment>
<gene>
    <name evidence="1" type="ORF">KIL84_001721</name>
</gene>
<dbReference type="Proteomes" id="UP000827986">
    <property type="component" value="Unassembled WGS sequence"/>
</dbReference>
<accession>A0A9D3XIW8</accession>
<evidence type="ECO:0000313" key="2">
    <source>
        <dbReference type="Proteomes" id="UP000827986"/>
    </source>
</evidence>
<dbReference type="EMBL" id="JAHDVG010000469">
    <property type="protein sequence ID" value="KAH1180787.1"/>
    <property type="molecule type" value="Genomic_DNA"/>
</dbReference>
<reference evidence="1" key="1">
    <citation type="submission" date="2021-09" db="EMBL/GenBank/DDBJ databases">
        <title>The genome of Mauremys mutica provides insights into the evolution of semi-aquatic lifestyle.</title>
        <authorList>
            <person name="Gong S."/>
            <person name="Gao Y."/>
        </authorList>
    </citation>
    <scope>NUCLEOTIDE SEQUENCE</scope>
    <source>
        <strain evidence="1">MM-2020</strain>
        <tissue evidence="1">Muscle</tissue>
    </source>
</reference>
<dbReference type="AlphaFoldDB" id="A0A9D3XIW8"/>
<organism evidence="1 2">
    <name type="scientific">Mauremys mutica</name>
    <name type="common">yellowpond turtle</name>
    <dbReference type="NCBI Taxonomy" id="74926"/>
    <lineage>
        <taxon>Eukaryota</taxon>
        <taxon>Metazoa</taxon>
        <taxon>Chordata</taxon>
        <taxon>Craniata</taxon>
        <taxon>Vertebrata</taxon>
        <taxon>Euteleostomi</taxon>
        <taxon>Archelosauria</taxon>
        <taxon>Testudinata</taxon>
        <taxon>Testudines</taxon>
        <taxon>Cryptodira</taxon>
        <taxon>Durocryptodira</taxon>
        <taxon>Testudinoidea</taxon>
        <taxon>Geoemydidae</taxon>
        <taxon>Geoemydinae</taxon>
        <taxon>Mauremys</taxon>
    </lineage>
</organism>
<name>A0A9D3XIW8_9SAUR</name>
<evidence type="ECO:0000313" key="1">
    <source>
        <dbReference type="EMBL" id="KAH1180787.1"/>
    </source>
</evidence>
<protein>
    <submittedName>
        <fullName evidence="1">Uncharacterized protein</fullName>
    </submittedName>
</protein>